<dbReference type="RefSeq" id="WP_147132584.1">
    <property type="nucleotide sequence ID" value="NZ_BAABIJ010000001.1"/>
</dbReference>
<comment type="subunit">
    <text evidence="9">Forms a cyclic heterotetrameric complex composed of two molecules of XerC and two molecules of XerD.</text>
</comment>
<evidence type="ECO:0000256" key="6">
    <source>
        <dbReference type="ARBA" id="ARBA00023125"/>
    </source>
</evidence>
<keyword evidence="6 9" id="KW-0238">DNA-binding</keyword>
<evidence type="ECO:0000256" key="5">
    <source>
        <dbReference type="ARBA" id="ARBA00022908"/>
    </source>
</evidence>
<dbReference type="PANTHER" id="PTHR30349:SF77">
    <property type="entry name" value="TYROSINE RECOMBINASE XERC"/>
    <property type="match status" value="1"/>
</dbReference>
<dbReference type="PROSITE" id="PS51900">
    <property type="entry name" value="CB"/>
    <property type="match status" value="1"/>
</dbReference>
<comment type="function">
    <text evidence="9">Site-specific tyrosine recombinase, which acts by catalyzing the cutting and rejoining of the recombining DNA molecules. The XerC-XerD complex is essential to convert dimers of the bacterial chromosome into monomers to permit their segregation at cell division. It also contributes to the segregational stability of plasmids.</text>
</comment>
<evidence type="ECO:0000256" key="1">
    <source>
        <dbReference type="ARBA" id="ARBA00004496"/>
    </source>
</evidence>
<dbReference type="InterPro" id="IPR013762">
    <property type="entry name" value="Integrase-like_cat_sf"/>
</dbReference>
<name>A0A562VAG3_9ACTN</name>
<feature type="active site" description="O-(3'-phospho-DNA)-tyrosine intermediate" evidence="9">
    <location>
        <position position="285"/>
    </location>
</feature>
<evidence type="ECO:0000256" key="7">
    <source>
        <dbReference type="ARBA" id="ARBA00023172"/>
    </source>
</evidence>
<proteinExistence type="inferred from homology"/>
<keyword evidence="3 9" id="KW-0132">Cell division</keyword>
<evidence type="ECO:0000256" key="8">
    <source>
        <dbReference type="ARBA" id="ARBA00023306"/>
    </source>
</evidence>
<dbReference type="GO" id="GO:0005737">
    <property type="term" value="C:cytoplasm"/>
    <property type="evidence" value="ECO:0007669"/>
    <property type="project" value="UniProtKB-SubCell"/>
</dbReference>
<evidence type="ECO:0000256" key="3">
    <source>
        <dbReference type="ARBA" id="ARBA00022618"/>
    </source>
</evidence>
<dbReference type="InterPro" id="IPR011010">
    <property type="entry name" value="DNA_brk_join_enz"/>
</dbReference>
<dbReference type="Pfam" id="PF00589">
    <property type="entry name" value="Phage_integrase"/>
    <property type="match status" value="1"/>
</dbReference>
<dbReference type="AlphaFoldDB" id="A0A562VAG3"/>
<feature type="domain" description="Tyr recombinase" evidence="10">
    <location>
        <begin position="115"/>
        <end position="298"/>
    </location>
</feature>
<comment type="caution">
    <text evidence="12">The sequence shown here is derived from an EMBL/GenBank/DDBJ whole genome shotgun (WGS) entry which is preliminary data.</text>
</comment>
<dbReference type="InterPro" id="IPR023009">
    <property type="entry name" value="Tyrosine_recombinase_XerC/XerD"/>
</dbReference>
<evidence type="ECO:0000259" key="10">
    <source>
        <dbReference type="PROSITE" id="PS51898"/>
    </source>
</evidence>
<dbReference type="Gene3D" id="1.10.443.10">
    <property type="entry name" value="Intergrase catalytic core"/>
    <property type="match status" value="1"/>
</dbReference>
<dbReference type="CDD" id="cd00798">
    <property type="entry name" value="INT_XerDC_C"/>
    <property type="match status" value="1"/>
</dbReference>
<sequence length="304" mass="32710">MSSRELPPEPADAVERFATHLRDEAGRSPHTVRAYRADVVSMLTFAAERGVARVSDLDLSVLRAWLAARRAAGSARATLARQVSAARVFTDWAVRRGLADTDVGARLTGPAVRRNPPSVLRPDQAEALLAVAAADTSPVALRDAAVLETLYATGIRVSELCGLDVSDVDFARRLVRVLGKGARERSVPFGAPAERAMRVYLQTARGELCRSATESAMFLGVRGGRLHPSSVRRLLDRRQTAAGGPAVTPHDLRHSAATHLLEGGADLRSVQELLGHASIDSTQIYTHVTAERLRGAFDQAHPRA</sequence>
<reference evidence="12 13" key="1">
    <citation type="journal article" date="2013" name="Stand. Genomic Sci.">
        <title>Genomic Encyclopedia of Type Strains, Phase I: The one thousand microbial genomes (KMG-I) project.</title>
        <authorList>
            <person name="Kyrpides N.C."/>
            <person name="Woyke T."/>
            <person name="Eisen J.A."/>
            <person name="Garrity G."/>
            <person name="Lilburn T.G."/>
            <person name="Beck B.J."/>
            <person name="Whitman W.B."/>
            <person name="Hugenholtz P."/>
            <person name="Klenk H.P."/>
        </authorList>
    </citation>
    <scope>NUCLEOTIDE SEQUENCE [LARGE SCALE GENOMIC DNA]</scope>
    <source>
        <strain evidence="12 13">DSM 45044</strain>
    </source>
</reference>
<keyword evidence="13" id="KW-1185">Reference proteome</keyword>
<keyword evidence="4 9" id="KW-0159">Chromosome partition</keyword>
<dbReference type="Gene3D" id="1.10.150.130">
    <property type="match status" value="1"/>
</dbReference>
<protein>
    <recommendedName>
        <fullName evidence="9">Tyrosine recombinase XerC</fullName>
    </recommendedName>
</protein>
<evidence type="ECO:0000313" key="13">
    <source>
        <dbReference type="Proteomes" id="UP000321617"/>
    </source>
</evidence>
<comment type="similarity">
    <text evidence="9">Belongs to the 'phage' integrase family. XerC subfamily.</text>
</comment>
<dbReference type="InterPro" id="IPR044068">
    <property type="entry name" value="CB"/>
</dbReference>
<feature type="active site" evidence="9">
    <location>
        <position position="253"/>
    </location>
</feature>
<gene>
    <name evidence="9" type="primary">xerC</name>
    <name evidence="12" type="ORF">LX16_0547</name>
</gene>
<dbReference type="PROSITE" id="PS51898">
    <property type="entry name" value="TYR_RECOMBINASE"/>
    <property type="match status" value="1"/>
</dbReference>
<keyword evidence="5 9" id="KW-0229">DNA integration</keyword>
<dbReference type="SUPFAM" id="SSF47823">
    <property type="entry name" value="lambda integrase-like, N-terminal domain"/>
    <property type="match status" value="1"/>
</dbReference>
<evidence type="ECO:0000259" key="11">
    <source>
        <dbReference type="PROSITE" id="PS51900"/>
    </source>
</evidence>
<dbReference type="InterPro" id="IPR002104">
    <property type="entry name" value="Integrase_catalytic"/>
</dbReference>
<keyword evidence="2 9" id="KW-0963">Cytoplasm</keyword>
<accession>A0A562VAG3</accession>
<dbReference type="PANTHER" id="PTHR30349">
    <property type="entry name" value="PHAGE INTEGRASE-RELATED"/>
    <property type="match status" value="1"/>
</dbReference>
<evidence type="ECO:0000256" key="4">
    <source>
        <dbReference type="ARBA" id="ARBA00022829"/>
    </source>
</evidence>
<evidence type="ECO:0000256" key="2">
    <source>
        <dbReference type="ARBA" id="ARBA00022490"/>
    </source>
</evidence>
<feature type="active site" evidence="9">
    <location>
        <position position="276"/>
    </location>
</feature>
<keyword evidence="8 9" id="KW-0131">Cell cycle</keyword>
<evidence type="ECO:0000256" key="9">
    <source>
        <dbReference type="HAMAP-Rule" id="MF_01808"/>
    </source>
</evidence>
<dbReference type="EMBL" id="VLLL01000005">
    <property type="protein sequence ID" value="TWJ14855.1"/>
    <property type="molecule type" value="Genomic_DNA"/>
</dbReference>
<dbReference type="GO" id="GO:0051301">
    <property type="term" value="P:cell division"/>
    <property type="evidence" value="ECO:0007669"/>
    <property type="project" value="UniProtKB-KW"/>
</dbReference>
<comment type="subcellular location">
    <subcellularLocation>
        <location evidence="1 9">Cytoplasm</location>
    </subcellularLocation>
</comment>
<feature type="active site" evidence="9">
    <location>
        <position position="180"/>
    </location>
</feature>
<dbReference type="InterPro" id="IPR004107">
    <property type="entry name" value="Integrase_SAM-like_N"/>
</dbReference>
<feature type="active site" evidence="9">
    <location>
        <position position="250"/>
    </location>
</feature>
<dbReference type="HAMAP" id="MF_01808">
    <property type="entry name" value="Recomb_XerC_XerD"/>
    <property type="match status" value="1"/>
</dbReference>
<dbReference type="GO" id="GO:0003677">
    <property type="term" value="F:DNA binding"/>
    <property type="evidence" value="ECO:0007669"/>
    <property type="project" value="UniProtKB-UniRule"/>
</dbReference>
<dbReference type="OrthoDB" id="9801717at2"/>
<dbReference type="GO" id="GO:0006313">
    <property type="term" value="P:DNA transposition"/>
    <property type="evidence" value="ECO:0007669"/>
    <property type="project" value="UniProtKB-UniRule"/>
</dbReference>
<evidence type="ECO:0000313" key="12">
    <source>
        <dbReference type="EMBL" id="TWJ14855.1"/>
    </source>
</evidence>
<dbReference type="Proteomes" id="UP000321617">
    <property type="component" value="Unassembled WGS sequence"/>
</dbReference>
<dbReference type="Pfam" id="PF02899">
    <property type="entry name" value="Phage_int_SAM_1"/>
    <property type="match status" value="1"/>
</dbReference>
<organism evidence="12 13">
    <name type="scientific">Stackebrandtia albiflava</name>
    <dbReference type="NCBI Taxonomy" id="406432"/>
    <lineage>
        <taxon>Bacteria</taxon>
        <taxon>Bacillati</taxon>
        <taxon>Actinomycetota</taxon>
        <taxon>Actinomycetes</taxon>
        <taxon>Glycomycetales</taxon>
        <taxon>Glycomycetaceae</taxon>
        <taxon>Stackebrandtia</taxon>
    </lineage>
</organism>
<dbReference type="InterPro" id="IPR010998">
    <property type="entry name" value="Integrase_recombinase_N"/>
</dbReference>
<feature type="domain" description="Core-binding (CB)" evidence="11">
    <location>
        <begin position="8"/>
        <end position="94"/>
    </location>
</feature>
<dbReference type="GO" id="GO:0007059">
    <property type="term" value="P:chromosome segregation"/>
    <property type="evidence" value="ECO:0007669"/>
    <property type="project" value="UniProtKB-UniRule"/>
</dbReference>
<dbReference type="NCBIfam" id="NF001399">
    <property type="entry name" value="PRK00283.1"/>
    <property type="match status" value="1"/>
</dbReference>
<feature type="active site" evidence="9">
    <location>
        <position position="156"/>
    </location>
</feature>
<dbReference type="InterPro" id="IPR050090">
    <property type="entry name" value="Tyrosine_recombinase_XerCD"/>
</dbReference>
<keyword evidence="7 9" id="KW-0233">DNA recombination</keyword>
<dbReference type="SUPFAM" id="SSF56349">
    <property type="entry name" value="DNA breaking-rejoining enzymes"/>
    <property type="match status" value="1"/>
</dbReference>
<dbReference type="GO" id="GO:0009037">
    <property type="term" value="F:tyrosine-based site-specific recombinase activity"/>
    <property type="evidence" value="ECO:0007669"/>
    <property type="project" value="UniProtKB-UniRule"/>
</dbReference>